<gene>
    <name evidence="3" type="ORF">ERS852407_00283</name>
</gene>
<accession>A0A173X4Q8</accession>
<evidence type="ECO:0000313" key="3">
    <source>
        <dbReference type="EMBL" id="CUN46772.1"/>
    </source>
</evidence>
<evidence type="ECO:0000313" key="4">
    <source>
        <dbReference type="Proteomes" id="UP000095651"/>
    </source>
</evidence>
<dbReference type="EMBL" id="CYZE01000001">
    <property type="protein sequence ID" value="CUN46772.1"/>
    <property type="molecule type" value="Genomic_DNA"/>
</dbReference>
<evidence type="ECO:0000256" key="2">
    <source>
        <dbReference type="SAM" id="Phobius"/>
    </source>
</evidence>
<keyword evidence="2" id="KW-1133">Transmembrane helix</keyword>
<proteinExistence type="predicted"/>
<feature type="compositionally biased region" description="Basic and acidic residues" evidence="1">
    <location>
        <begin position="122"/>
        <end position="134"/>
    </location>
</feature>
<feature type="transmembrane region" description="Helical" evidence="2">
    <location>
        <begin position="6"/>
        <end position="33"/>
    </location>
</feature>
<sequence>MLPIILFILKLLGILVLILLGLVLGVLLLILFVPVRYRIEGSYYERLKGKVRVTWLLHIVSVTAAYEDEFSILIRLFGFRLFKPVEESREDAEEMLVHAMEVTDEDAEEFSGDILKDVERSGKKRLTEEGKLPEDNASGSERTNSEEKRKEPQKMEQQKTSRLNEEPGPGSSDQAGSVQEGSDQNSSDEEHESKKTIGGKAQAAADRLSSIFAKLKYSFEGICDKLKTIKEKKEEIQAWISNENNRKTIRLLLKQLKKLIRHLLPKKGKGEVVFGFDDPYTTGQVLTAVSAVYPFCHKQLDIYPVFDRQVFTAEGHFKGRIRAGTLLLIAGRMLLDKNFRGLLRKWLR</sequence>
<name>A0A173X4Q8_9FIRM</name>
<evidence type="ECO:0000256" key="1">
    <source>
        <dbReference type="SAM" id="MobiDB-lite"/>
    </source>
</evidence>
<dbReference type="RefSeq" id="WP_055652716.1">
    <property type="nucleotide sequence ID" value="NZ_CABIXC010000001.1"/>
</dbReference>
<dbReference type="InterPro" id="IPR021338">
    <property type="entry name" value="DUF2953"/>
</dbReference>
<dbReference type="Pfam" id="PF11167">
    <property type="entry name" value="DUF2953"/>
    <property type="match status" value="1"/>
</dbReference>
<dbReference type="AlphaFoldDB" id="A0A173X4Q8"/>
<dbReference type="Proteomes" id="UP000095651">
    <property type="component" value="Unassembled WGS sequence"/>
</dbReference>
<feature type="region of interest" description="Disordered" evidence="1">
    <location>
        <begin position="122"/>
        <end position="200"/>
    </location>
</feature>
<reference evidence="3 4" key="1">
    <citation type="submission" date="2015-09" db="EMBL/GenBank/DDBJ databases">
        <authorList>
            <consortium name="Pathogen Informatics"/>
        </authorList>
    </citation>
    <scope>NUCLEOTIDE SEQUENCE [LARGE SCALE GENOMIC DNA]</scope>
    <source>
        <strain evidence="3 4">2789STDY5608850</strain>
    </source>
</reference>
<keyword evidence="2" id="KW-0472">Membrane</keyword>
<feature type="compositionally biased region" description="Polar residues" evidence="1">
    <location>
        <begin position="171"/>
        <end position="185"/>
    </location>
</feature>
<feature type="compositionally biased region" description="Basic and acidic residues" evidence="1">
    <location>
        <begin position="143"/>
        <end position="165"/>
    </location>
</feature>
<organism evidence="3 4">
    <name type="scientific">Hungatella hathewayi</name>
    <dbReference type="NCBI Taxonomy" id="154046"/>
    <lineage>
        <taxon>Bacteria</taxon>
        <taxon>Bacillati</taxon>
        <taxon>Bacillota</taxon>
        <taxon>Clostridia</taxon>
        <taxon>Lachnospirales</taxon>
        <taxon>Lachnospiraceae</taxon>
        <taxon>Hungatella</taxon>
    </lineage>
</organism>
<keyword evidence="2" id="KW-0812">Transmembrane</keyword>
<protein>
    <submittedName>
        <fullName evidence="3">Protein of uncharacterized function (DUF2953)</fullName>
    </submittedName>
</protein>